<organism evidence="1 2">
    <name type="scientific">Zea mays</name>
    <name type="common">Maize</name>
    <dbReference type="NCBI Taxonomy" id="4577"/>
    <lineage>
        <taxon>Eukaryota</taxon>
        <taxon>Viridiplantae</taxon>
        <taxon>Streptophyta</taxon>
        <taxon>Embryophyta</taxon>
        <taxon>Tracheophyta</taxon>
        <taxon>Spermatophyta</taxon>
        <taxon>Magnoliopsida</taxon>
        <taxon>Liliopsida</taxon>
        <taxon>Poales</taxon>
        <taxon>Poaceae</taxon>
        <taxon>PACMAD clade</taxon>
        <taxon>Panicoideae</taxon>
        <taxon>Andropogonodae</taxon>
        <taxon>Andropogoneae</taxon>
        <taxon>Tripsacinae</taxon>
        <taxon>Zea</taxon>
    </lineage>
</organism>
<reference evidence="1" key="2">
    <citation type="submission" date="2019-07" db="EMBL/GenBank/DDBJ databases">
        <authorList>
            <person name="Seetharam A."/>
            <person name="Woodhouse M."/>
            <person name="Cannon E."/>
        </authorList>
    </citation>
    <scope>NUCLEOTIDE SEQUENCE [LARGE SCALE GENOMIC DNA]</scope>
    <source>
        <strain evidence="1">cv. B73</strain>
    </source>
</reference>
<sequence length="65" mass="7703">MLRRDWLTLLLSDLKCTNSEVYLAEKMDRYLGDNWKSFTSVLLESSKLCWNQDEVCCRLPACYPH</sequence>
<proteinExistence type="predicted"/>
<protein>
    <submittedName>
        <fullName evidence="1">Uncharacterized protein</fullName>
    </submittedName>
</protein>
<name>A0A804MTI5_MAIZE</name>
<dbReference type="AlphaFoldDB" id="A0A804MTI5"/>
<keyword evidence="2" id="KW-1185">Reference proteome</keyword>
<accession>A0A804MTI5</accession>
<reference evidence="2" key="1">
    <citation type="submission" date="2015-12" db="EMBL/GenBank/DDBJ databases">
        <title>Update maize B73 reference genome by single molecule sequencing technologies.</title>
        <authorList>
            <consortium name="Maize Genome Sequencing Project"/>
            <person name="Ware D."/>
        </authorList>
    </citation>
    <scope>NUCLEOTIDE SEQUENCE [LARGE SCALE GENOMIC DNA]</scope>
    <source>
        <strain evidence="2">cv. B73</strain>
    </source>
</reference>
<evidence type="ECO:0000313" key="2">
    <source>
        <dbReference type="Proteomes" id="UP000007305"/>
    </source>
</evidence>
<dbReference type="EnsemblPlants" id="Zm00001eb110470_T001">
    <property type="protein sequence ID" value="Zm00001eb110470_P001"/>
    <property type="gene ID" value="Zm00001eb110470"/>
</dbReference>
<evidence type="ECO:0000313" key="1">
    <source>
        <dbReference type="EnsemblPlants" id="Zm00001eb110470_P001"/>
    </source>
</evidence>
<dbReference type="Gramene" id="Zm00001eb110470_T001">
    <property type="protein sequence ID" value="Zm00001eb110470_P001"/>
    <property type="gene ID" value="Zm00001eb110470"/>
</dbReference>
<dbReference type="Proteomes" id="UP000007305">
    <property type="component" value="Chromosome 2"/>
</dbReference>
<reference evidence="1" key="3">
    <citation type="submission" date="2021-05" db="UniProtKB">
        <authorList>
            <consortium name="EnsemblPlants"/>
        </authorList>
    </citation>
    <scope>IDENTIFICATION</scope>
    <source>
        <strain evidence="1">cv. B73</strain>
    </source>
</reference>